<evidence type="ECO:0000256" key="1">
    <source>
        <dbReference type="ARBA" id="ARBA00009013"/>
    </source>
</evidence>
<dbReference type="InterPro" id="IPR036513">
    <property type="entry name" value="STAS_dom_sf"/>
</dbReference>
<dbReference type="SUPFAM" id="SSF52091">
    <property type="entry name" value="SpoIIaa-like"/>
    <property type="match status" value="1"/>
</dbReference>
<dbReference type="Pfam" id="PF01740">
    <property type="entry name" value="STAS"/>
    <property type="match status" value="1"/>
</dbReference>
<gene>
    <name evidence="4" type="ORF">ACIGXA_16615</name>
</gene>
<dbReference type="PANTHER" id="PTHR33495">
    <property type="entry name" value="ANTI-SIGMA FACTOR ANTAGONIST TM_1081-RELATED-RELATED"/>
    <property type="match status" value="1"/>
</dbReference>
<organism evidence="4 5">
    <name type="scientific">Streptomyces fildesensis</name>
    <dbReference type="NCBI Taxonomy" id="375757"/>
    <lineage>
        <taxon>Bacteria</taxon>
        <taxon>Bacillati</taxon>
        <taxon>Actinomycetota</taxon>
        <taxon>Actinomycetes</taxon>
        <taxon>Kitasatosporales</taxon>
        <taxon>Streptomycetaceae</taxon>
        <taxon>Streptomyces</taxon>
    </lineage>
</organism>
<proteinExistence type="inferred from homology"/>
<reference evidence="4 5" key="1">
    <citation type="submission" date="2024-10" db="EMBL/GenBank/DDBJ databases">
        <title>The Natural Products Discovery Center: Release of the First 8490 Sequenced Strains for Exploring Actinobacteria Biosynthetic Diversity.</title>
        <authorList>
            <person name="Kalkreuter E."/>
            <person name="Kautsar S.A."/>
            <person name="Yang D."/>
            <person name="Bader C.D."/>
            <person name="Teijaro C.N."/>
            <person name="Fluegel L."/>
            <person name="Davis C.M."/>
            <person name="Simpson J.R."/>
            <person name="Lauterbach L."/>
            <person name="Steele A.D."/>
            <person name="Gui C."/>
            <person name="Meng S."/>
            <person name="Li G."/>
            <person name="Viehrig K."/>
            <person name="Ye F."/>
            <person name="Su P."/>
            <person name="Kiefer A.F."/>
            <person name="Nichols A."/>
            <person name="Cepeda A.J."/>
            <person name="Yan W."/>
            <person name="Fan B."/>
            <person name="Jiang Y."/>
            <person name="Adhikari A."/>
            <person name="Zheng C.-J."/>
            <person name="Schuster L."/>
            <person name="Cowan T.M."/>
            <person name="Smanski M.J."/>
            <person name="Chevrette M.G."/>
            <person name="De Carvalho L.P.S."/>
            <person name="Shen B."/>
        </authorList>
    </citation>
    <scope>NUCLEOTIDE SEQUENCE [LARGE SCALE GENOMIC DNA]</scope>
    <source>
        <strain evidence="4 5">NPDC053399</strain>
    </source>
</reference>
<dbReference type="PANTHER" id="PTHR33495:SF2">
    <property type="entry name" value="ANTI-SIGMA FACTOR ANTAGONIST TM_1081-RELATED"/>
    <property type="match status" value="1"/>
</dbReference>
<dbReference type="InterPro" id="IPR003658">
    <property type="entry name" value="Anti-sigma_ant"/>
</dbReference>
<dbReference type="PROSITE" id="PS50801">
    <property type="entry name" value="STAS"/>
    <property type="match status" value="1"/>
</dbReference>
<protein>
    <recommendedName>
        <fullName evidence="2">Anti-sigma factor antagonist</fullName>
    </recommendedName>
</protein>
<evidence type="ECO:0000313" key="5">
    <source>
        <dbReference type="Proteomes" id="UP001614394"/>
    </source>
</evidence>
<dbReference type="Gene3D" id="3.30.750.24">
    <property type="entry name" value="STAS domain"/>
    <property type="match status" value="1"/>
</dbReference>
<keyword evidence="5" id="KW-1185">Reference proteome</keyword>
<dbReference type="InterPro" id="IPR002645">
    <property type="entry name" value="STAS_dom"/>
</dbReference>
<dbReference type="RefSeq" id="WP_399649389.1">
    <property type="nucleotide sequence ID" value="NZ_JBITYG010000004.1"/>
</dbReference>
<dbReference type="CDD" id="cd07043">
    <property type="entry name" value="STAS_anti-anti-sigma_factors"/>
    <property type="match status" value="1"/>
</dbReference>
<dbReference type="EMBL" id="JBITYG010000004">
    <property type="protein sequence ID" value="MFI9102142.1"/>
    <property type="molecule type" value="Genomic_DNA"/>
</dbReference>
<name>A0ABW8C6T7_9ACTN</name>
<sequence>MEESTMPVFSPDHTRAHGDCTVVPLRGEIDLSTAPDLTRFLDALTEGVHPDLLIDLRQVDFLDGSGITTLVRARSRAVARDGRLRLLCTHPPTLRILRLPELRLDFDLLEHMPAPEPAP</sequence>
<evidence type="ECO:0000259" key="3">
    <source>
        <dbReference type="PROSITE" id="PS50801"/>
    </source>
</evidence>
<accession>A0ABW8C6T7</accession>
<dbReference type="Proteomes" id="UP001614394">
    <property type="component" value="Unassembled WGS sequence"/>
</dbReference>
<dbReference type="NCBIfam" id="TIGR00377">
    <property type="entry name" value="ant_ant_sig"/>
    <property type="match status" value="1"/>
</dbReference>
<evidence type="ECO:0000313" key="4">
    <source>
        <dbReference type="EMBL" id="MFI9102142.1"/>
    </source>
</evidence>
<feature type="domain" description="STAS" evidence="3">
    <location>
        <begin position="22"/>
        <end position="98"/>
    </location>
</feature>
<comment type="caution">
    <text evidence="4">The sequence shown here is derived from an EMBL/GenBank/DDBJ whole genome shotgun (WGS) entry which is preliminary data.</text>
</comment>
<evidence type="ECO:0000256" key="2">
    <source>
        <dbReference type="RuleBase" id="RU003749"/>
    </source>
</evidence>
<comment type="similarity">
    <text evidence="1 2">Belongs to the anti-sigma-factor antagonist family.</text>
</comment>